<dbReference type="EMBL" id="DQVR01000029">
    <property type="protein sequence ID" value="HIQ23635.1"/>
    <property type="molecule type" value="Genomic_DNA"/>
</dbReference>
<evidence type="ECO:0000313" key="1">
    <source>
        <dbReference type="EMBL" id="HIQ23635.1"/>
    </source>
</evidence>
<sequence>MTRLSLALLALLGAVLAALAGAAIAGAWAPWWTSQANATPAATPFKPAAGWHISCPMTAWRPVAVQAANPTAAGWWHGHHGIAWGSWPAAVTAVTGTVAEVYQPRMLIVNTDSSAVMVVLPCIMASPSGGLVTTDTLLAKIQPGTTVSIEGYARIQPFTGYTIVRATSITVGDEAYTWARGC</sequence>
<evidence type="ECO:0000313" key="2">
    <source>
        <dbReference type="Proteomes" id="UP000600071"/>
    </source>
</evidence>
<comment type="caution">
    <text evidence="1">The sequence shown here is derived from an EMBL/GenBank/DDBJ whole genome shotgun (WGS) entry which is preliminary data.</text>
</comment>
<proteinExistence type="predicted"/>
<name>A0A832ZSS0_9CREN</name>
<reference evidence="1" key="1">
    <citation type="journal article" date="2020" name="ISME J.">
        <title>Gammaproteobacteria mediating utilization of methyl-, sulfur- and petroleum organic compounds in deep ocean hydrothermal plumes.</title>
        <authorList>
            <person name="Zhou Z."/>
            <person name="Liu Y."/>
            <person name="Pan J."/>
            <person name="Cron B.R."/>
            <person name="Toner B.M."/>
            <person name="Anantharaman K."/>
            <person name="Breier J.A."/>
            <person name="Dick G.J."/>
            <person name="Li M."/>
        </authorList>
    </citation>
    <scope>NUCLEOTIDE SEQUENCE</scope>
    <source>
        <strain evidence="1">SZUA-1523</strain>
    </source>
</reference>
<accession>A0A832ZSS0</accession>
<protein>
    <submittedName>
        <fullName evidence="1">Uncharacterized protein</fullName>
    </submittedName>
</protein>
<dbReference type="Proteomes" id="UP000600071">
    <property type="component" value="Unassembled WGS sequence"/>
</dbReference>
<organism evidence="1 2">
    <name type="scientific">Pyrodictium delaneyi</name>
    <dbReference type="NCBI Taxonomy" id="1273541"/>
    <lineage>
        <taxon>Archaea</taxon>
        <taxon>Thermoproteota</taxon>
        <taxon>Thermoprotei</taxon>
        <taxon>Desulfurococcales</taxon>
        <taxon>Pyrodictiaceae</taxon>
        <taxon>Pyrodictium</taxon>
    </lineage>
</organism>
<gene>
    <name evidence="1" type="ORF">EYH50_01130</name>
</gene>
<dbReference type="AlphaFoldDB" id="A0A832ZSS0"/>